<dbReference type="EC" id="1.-.-.-" evidence="7"/>
<evidence type="ECO:0000256" key="5">
    <source>
        <dbReference type="ARBA" id="ARBA00023002"/>
    </source>
</evidence>
<feature type="domain" description="Nitroreductase" evidence="9">
    <location>
        <begin position="13"/>
        <end position="166"/>
    </location>
</feature>
<dbReference type="CDD" id="cd02135">
    <property type="entry name" value="YdjA-like"/>
    <property type="match status" value="1"/>
</dbReference>
<dbReference type="Gene3D" id="3.40.109.10">
    <property type="entry name" value="NADH Oxidase"/>
    <property type="match status" value="1"/>
</dbReference>
<keyword evidence="3 7" id="KW-0288">FMN</keyword>
<dbReference type="InterPro" id="IPR000415">
    <property type="entry name" value="Nitroreductase-like"/>
</dbReference>
<comment type="caution">
    <text evidence="10">The sequence shown here is derived from an EMBL/GenBank/DDBJ whole genome shotgun (WGS) entry which is preliminary data.</text>
</comment>
<evidence type="ECO:0000256" key="3">
    <source>
        <dbReference type="ARBA" id="ARBA00022643"/>
    </source>
</evidence>
<evidence type="ECO:0000313" key="11">
    <source>
        <dbReference type="Proteomes" id="UP000075806"/>
    </source>
</evidence>
<evidence type="ECO:0000256" key="8">
    <source>
        <dbReference type="PIRSR" id="PIRSR000232-1"/>
    </source>
</evidence>
<dbReference type="STRING" id="519424.AZF04_09340"/>
<evidence type="ECO:0000256" key="7">
    <source>
        <dbReference type="PIRNR" id="PIRNR000232"/>
    </source>
</evidence>
<feature type="binding site" description="in other chain" evidence="8">
    <location>
        <begin position="16"/>
        <end position="18"/>
    </location>
    <ligand>
        <name>FMN</name>
        <dbReference type="ChEBI" id="CHEBI:58210"/>
        <note>ligand shared between dimeric partners</note>
    </ligand>
</feature>
<keyword evidence="5 7" id="KW-0560">Oxidoreductase</keyword>
<proteinExistence type="inferred from homology"/>
<dbReference type="Proteomes" id="UP000075806">
    <property type="component" value="Unassembled WGS sequence"/>
</dbReference>
<dbReference type="EMBL" id="LTAO01000034">
    <property type="protein sequence ID" value="KYG28281.1"/>
    <property type="molecule type" value="Genomic_DNA"/>
</dbReference>
<comment type="cofactor">
    <cofactor evidence="8">
        <name>FMN</name>
        <dbReference type="ChEBI" id="CHEBI:58210"/>
    </cofactor>
    <text evidence="8">Binds 1 FMN per subunit.</text>
</comment>
<keyword evidence="6 7" id="KW-0520">NAD</keyword>
<feature type="binding site" evidence="8">
    <location>
        <position position="45"/>
    </location>
    <ligand>
        <name>FMN</name>
        <dbReference type="ChEBI" id="CHEBI:58210"/>
        <note>ligand shared between dimeric partners</note>
    </ligand>
</feature>
<dbReference type="AlphaFoldDB" id="A0A161PAL5"/>
<dbReference type="InterPro" id="IPR026021">
    <property type="entry name" value="YdjA-like"/>
</dbReference>
<evidence type="ECO:0000259" key="9">
    <source>
        <dbReference type="Pfam" id="PF00881"/>
    </source>
</evidence>
<comment type="similarity">
    <text evidence="1 7">Belongs to the nitroreductase family.</text>
</comment>
<evidence type="ECO:0000313" key="10">
    <source>
        <dbReference type="EMBL" id="KYG28281.1"/>
    </source>
</evidence>
<evidence type="ECO:0000256" key="4">
    <source>
        <dbReference type="ARBA" id="ARBA00022857"/>
    </source>
</evidence>
<gene>
    <name evidence="10" type="ORF">AZF04_09340</name>
</gene>
<name>A0A161PAL5_9BACI</name>
<dbReference type="PANTHER" id="PTHR43821:SF1">
    <property type="entry name" value="NAD(P)H NITROREDUCTASE YDJA-RELATED"/>
    <property type="match status" value="1"/>
</dbReference>
<protein>
    <recommendedName>
        <fullName evidence="7">Putative NAD(P)H nitroreductase</fullName>
        <ecNumber evidence="7">1.-.-.-</ecNumber>
    </recommendedName>
</protein>
<keyword evidence="11" id="KW-1185">Reference proteome</keyword>
<dbReference type="OrthoDB" id="9804207at2"/>
<feature type="binding site" description="in other chain" evidence="8">
    <location>
        <begin position="135"/>
        <end position="137"/>
    </location>
    <ligand>
        <name>FMN</name>
        <dbReference type="ChEBI" id="CHEBI:58210"/>
        <note>ligand shared between dimeric partners</note>
    </ligand>
</feature>
<dbReference type="InterPro" id="IPR052530">
    <property type="entry name" value="NAD(P)H_nitroreductase"/>
</dbReference>
<keyword evidence="2 7" id="KW-0285">Flavoprotein</keyword>
<dbReference type="PANTHER" id="PTHR43821">
    <property type="entry name" value="NAD(P)H NITROREDUCTASE YDJA-RELATED"/>
    <property type="match status" value="1"/>
</dbReference>
<organism evidence="10 11">
    <name type="scientific">Alkalihalobacillus trypoxylicola</name>
    <dbReference type="NCBI Taxonomy" id="519424"/>
    <lineage>
        <taxon>Bacteria</taxon>
        <taxon>Bacillati</taxon>
        <taxon>Bacillota</taxon>
        <taxon>Bacilli</taxon>
        <taxon>Bacillales</taxon>
        <taxon>Bacillaceae</taxon>
        <taxon>Alkalihalobacillus</taxon>
    </lineage>
</organism>
<evidence type="ECO:0000256" key="2">
    <source>
        <dbReference type="ARBA" id="ARBA00022630"/>
    </source>
</evidence>
<keyword evidence="4 7" id="KW-0521">NADP</keyword>
<evidence type="ECO:0000256" key="6">
    <source>
        <dbReference type="ARBA" id="ARBA00023027"/>
    </source>
</evidence>
<dbReference type="SUPFAM" id="SSF55469">
    <property type="entry name" value="FMN-dependent nitroreductase-like"/>
    <property type="match status" value="1"/>
</dbReference>
<sequence length="188" mass="21926">MQERKTQSISDIIRERRSIRDFKPDPIDKDVIVSLLNDAVYAPNHGKREPWRFILFEGEGKKTFAEAVIDTYSPEQREKKATDMAAYYQNIPYHLIVVMPEDPRQKKWEEDICATSALIQNFQLLAWEKEIGVCWKTNLYSLEPSFREKVGVEPGEKIVGVLHIGYFEKIPKAKKRTLVEEKLVTINE</sequence>
<dbReference type="PIRSF" id="PIRSF000232">
    <property type="entry name" value="YdjA"/>
    <property type="match status" value="1"/>
</dbReference>
<reference evidence="10" key="1">
    <citation type="submission" date="2016-02" db="EMBL/GenBank/DDBJ databases">
        <title>Genome sequence of Bacillus trypoxylicola KCTC 13244(T).</title>
        <authorList>
            <person name="Jeong H."/>
            <person name="Park S.-H."/>
            <person name="Choi S.-K."/>
        </authorList>
    </citation>
    <scope>NUCLEOTIDE SEQUENCE [LARGE SCALE GENOMIC DNA]</scope>
    <source>
        <strain evidence="10">KCTC 13244</strain>
    </source>
</reference>
<dbReference type="Pfam" id="PF00881">
    <property type="entry name" value="Nitroreductase"/>
    <property type="match status" value="1"/>
</dbReference>
<evidence type="ECO:0000256" key="1">
    <source>
        <dbReference type="ARBA" id="ARBA00007118"/>
    </source>
</evidence>
<dbReference type="GO" id="GO:0016491">
    <property type="term" value="F:oxidoreductase activity"/>
    <property type="evidence" value="ECO:0007669"/>
    <property type="project" value="UniProtKB-UniRule"/>
</dbReference>
<accession>A0A161PAL5</accession>
<dbReference type="InterPro" id="IPR029479">
    <property type="entry name" value="Nitroreductase"/>
</dbReference>